<reference evidence="2" key="1">
    <citation type="journal article" date="2019" name="Int. J. Syst. Evol. Microbiol.">
        <title>The Global Catalogue of Microorganisms (GCM) 10K type strain sequencing project: providing services to taxonomists for standard genome sequencing and annotation.</title>
        <authorList>
            <consortium name="The Broad Institute Genomics Platform"/>
            <consortium name="The Broad Institute Genome Sequencing Center for Infectious Disease"/>
            <person name="Wu L."/>
            <person name="Ma J."/>
        </authorList>
    </citation>
    <scope>NUCLEOTIDE SEQUENCE [LARGE SCALE GENOMIC DNA]</scope>
    <source>
        <strain evidence="2">DT28</strain>
    </source>
</reference>
<gene>
    <name evidence="1" type="ORF">ACFO3I_12710</name>
</gene>
<organism evidence="1 2">
    <name type="scientific">Rheinheimera marina</name>
    <dbReference type="NCBI Taxonomy" id="1774958"/>
    <lineage>
        <taxon>Bacteria</taxon>
        <taxon>Pseudomonadati</taxon>
        <taxon>Pseudomonadota</taxon>
        <taxon>Gammaproteobacteria</taxon>
        <taxon>Chromatiales</taxon>
        <taxon>Chromatiaceae</taxon>
        <taxon>Rheinheimera</taxon>
    </lineage>
</organism>
<sequence length="210" mass="23002">MLLYAPPSNAPCQLQKRCAVALLSAGYGLKPGDYAFLANTLIELGYLVVAVQHELPSDPPISTSGDLFTNRLPMWQRGADNLRFVRQSLAQTDSDYDWNQLLLIGHSNGGDISALVLTQNPDFANTLVTLDHRRYPLPRDTQLKVLSIRASDFEADPGVLPQQSAQNGSQCITTIAGSHHNDMNDYGPAPLKAEITQRLLQFLQDGQCGL</sequence>
<dbReference type="EMBL" id="JBHSGB010000010">
    <property type="protein sequence ID" value="MFC4655869.1"/>
    <property type="molecule type" value="Genomic_DNA"/>
</dbReference>
<evidence type="ECO:0008006" key="3">
    <source>
        <dbReference type="Google" id="ProtNLM"/>
    </source>
</evidence>
<protein>
    <recommendedName>
        <fullName evidence="3">Alpha/beta hydrolase</fullName>
    </recommendedName>
</protein>
<dbReference type="InterPro" id="IPR029058">
    <property type="entry name" value="AB_hydrolase_fold"/>
</dbReference>
<name>A0ABV9JNM8_9GAMM</name>
<dbReference type="Proteomes" id="UP001595962">
    <property type="component" value="Unassembled WGS sequence"/>
</dbReference>
<comment type="caution">
    <text evidence="1">The sequence shown here is derived from an EMBL/GenBank/DDBJ whole genome shotgun (WGS) entry which is preliminary data.</text>
</comment>
<evidence type="ECO:0000313" key="1">
    <source>
        <dbReference type="EMBL" id="MFC4655869.1"/>
    </source>
</evidence>
<accession>A0ABV9JNM8</accession>
<dbReference type="SUPFAM" id="SSF53474">
    <property type="entry name" value="alpha/beta-Hydrolases"/>
    <property type="match status" value="1"/>
</dbReference>
<dbReference type="Gene3D" id="3.40.50.1820">
    <property type="entry name" value="alpha/beta hydrolase"/>
    <property type="match status" value="1"/>
</dbReference>
<evidence type="ECO:0000313" key="2">
    <source>
        <dbReference type="Proteomes" id="UP001595962"/>
    </source>
</evidence>
<dbReference type="RefSeq" id="WP_377334371.1">
    <property type="nucleotide sequence ID" value="NZ_JBHSGB010000010.1"/>
</dbReference>
<keyword evidence="2" id="KW-1185">Reference proteome</keyword>
<proteinExistence type="predicted"/>